<organism evidence="8 9">
    <name type="scientific">Leptolinea tardivitalis</name>
    <dbReference type="NCBI Taxonomy" id="229920"/>
    <lineage>
        <taxon>Bacteria</taxon>
        <taxon>Bacillati</taxon>
        <taxon>Chloroflexota</taxon>
        <taxon>Anaerolineae</taxon>
        <taxon>Anaerolineales</taxon>
        <taxon>Anaerolineaceae</taxon>
        <taxon>Leptolinea</taxon>
    </lineage>
</organism>
<comment type="caution">
    <text evidence="8">The sequence shown here is derived from an EMBL/GenBank/DDBJ whole genome shotgun (WGS) entry which is preliminary data.</text>
</comment>
<dbReference type="PANTHER" id="PTHR42948:SF1">
    <property type="entry name" value="TRANSPORTER"/>
    <property type="match status" value="1"/>
</dbReference>
<dbReference type="SUPFAM" id="SSF161070">
    <property type="entry name" value="SNF-like"/>
    <property type="match status" value="1"/>
</dbReference>
<comment type="subcellular location">
    <subcellularLocation>
        <location evidence="1">Membrane</location>
        <topology evidence="1">Multi-pass membrane protein</topology>
    </subcellularLocation>
</comment>
<keyword evidence="2 6" id="KW-0813">Transport</keyword>
<dbReference type="InterPro" id="IPR047218">
    <property type="entry name" value="YocR/YhdH-like"/>
</dbReference>
<evidence type="ECO:0000256" key="3">
    <source>
        <dbReference type="ARBA" id="ARBA00022692"/>
    </source>
</evidence>
<dbReference type="Proteomes" id="UP000050430">
    <property type="component" value="Unassembled WGS sequence"/>
</dbReference>
<dbReference type="PROSITE" id="PS50267">
    <property type="entry name" value="NA_NEUROTRAN_SYMP_3"/>
    <property type="match status" value="1"/>
</dbReference>
<keyword evidence="9" id="KW-1185">Reference proteome</keyword>
<protein>
    <recommendedName>
        <fullName evidence="6">Transporter</fullName>
    </recommendedName>
</protein>
<feature type="transmembrane region" description="Helical" evidence="7">
    <location>
        <begin position="94"/>
        <end position="113"/>
    </location>
</feature>
<keyword evidence="4 7" id="KW-1133">Transmembrane helix</keyword>
<dbReference type="PRINTS" id="PR00176">
    <property type="entry name" value="NANEUSMPORT"/>
</dbReference>
<feature type="transmembrane region" description="Helical" evidence="7">
    <location>
        <begin position="394"/>
        <end position="413"/>
    </location>
</feature>
<feature type="transmembrane region" description="Helical" evidence="7">
    <location>
        <begin position="268"/>
        <end position="287"/>
    </location>
</feature>
<reference evidence="8 9" key="1">
    <citation type="submission" date="2015-07" db="EMBL/GenBank/DDBJ databases">
        <title>Genome sequence of Leptolinea tardivitalis DSM 16556.</title>
        <authorList>
            <person name="Hemp J."/>
            <person name="Ward L.M."/>
            <person name="Pace L.A."/>
            <person name="Fischer W.W."/>
        </authorList>
    </citation>
    <scope>NUCLEOTIDE SEQUENCE [LARGE SCALE GENOMIC DNA]</scope>
    <source>
        <strain evidence="8 9">YMTK-2</strain>
    </source>
</reference>
<evidence type="ECO:0000256" key="7">
    <source>
        <dbReference type="SAM" id="Phobius"/>
    </source>
</evidence>
<feature type="transmembrane region" description="Helical" evidence="7">
    <location>
        <begin position="351"/>
        <end position="374"/>
    </location>
</feature>
<keyword evidence="3 6" id="KW-0812">Transmembrane</keyword>
<sequence length="459" mass="48937">MSVGSSEKPPVNRAKFATNLGVLAATLGSAVGLGNIWKFPYLTGSNGGAAFLLVYIICMLLIGIPVMVSELTLGRAARSNAIATMQKLSPARQPWWLIGAAGVLAAFLIMAFYSEVAAWVFAYIFKAIQGGILSTDPEVTKSAFNGLVGNPTQSLIWQWIDLAVVGFIILLGVNKGIESATKKLMPILLGLLILVGIRSITLPGAGQGLTFLFQPDFTKLTAASFLIAMGLAFFKLSVGMGTMITYGSYFRDDQDIPGTAFRVAFSDLAVSLLAGIAIFPAVFAFGYQPNAGPSLLFLTIPSVFASMPLGNIFMVIFFILTAIASIGAQISLVEVPVAFLEEKFHLSRQKASIITVLSIVLVGSLAALSNSTLADVKLFGMTFFDLFDYTTSNILLPLGGLFIAIFISWIWGYKKLSAALSNNGQLSNQGIIKVFYGTLLVVTPVLVTIVLLNGLKIIQ</sequence>
<evidence type="ECO:0000313" key="8">
    <source>
        <dbReference type="EMBL" id="KPL70451.1"/>
    </source>
</evidence>
<dbReference type="Pfam" id="PF00209">
    <property type="entry name" value="SNF"/>
    <property type="match status" value="2"/>
</dbReference>
<dbReference type="GO" id="GO:0015293">
    <property type="term" value="F:symporter activity"/>
    <property type="evidence" value="ECO:0007669"/>
    <property type="project" value="UniProtKB-KW"/>
</dbReference>
<dbReference type="AlphaFoldDB" id="A0A0P6WNR0"/>
<dbReference type="PATRIC" id="fig|229920.5.peg.371"/>
<evidence type="ECO:0000256" key="4">
    <source>
        <dbReference type="ARBA" id="ARBA00022989"/>
    </source>
</evidence>
<dbReference type="RefSeq" id="WP_062422340.1">
    <property type="nucleotide sequence ID" value="NZ_BBYA01000010.1"/>
</dbReference>
<gene>
    <name evidence="8" type="ORF">ADM99_15035</name>
</gene>
<dbReference type="InterPro" id="IPR000175">
    <property type="entry name" value="Na/ntran_symport"/>
</dbReference>
<dbReference type="CDD" id="cd10336">
    <property type="entry name" value="SLC6sbd_Tyt1-Like"/>
    <property type="match status" value="1"/>
</dbReference>
<dbReference type="NCBIfam" id="NF037979">
    <property type="entry name" value="Na_transp"/>
    <property type="match status" value="1"/>
</dbReference>
<evidence type="ECO:0000256" key="6">
    <source>
        <dbReference type="RuleBase" id="RU003732"/>
    </source>
</evidence>
<keyword evidence="6" id="KW-0769">Symport</keyword>
<feature type="transmembrane region" description="Helical" evidence="7">
    <location>
        <begin position="16"/>
        <end position="37"/>
    </location>
</feature>
<dbReference type="InterPro" id="IPR037272">
    <property type="entry name" value="SNS_sf"/>
</dbReference>
<evidence type="ECO:0000256" key="2">
    <source>
        <dbReference type="ARBA" id="ARBA00022448"/>
    </source>
</evidence>
<feature type="transmembrane region" description="Helical" evidence="7">
    <location>
        <begin position="49"/>
        <end position="73"/>
    </location>
</feature>
<dbReference type="PROSITE" id="PS00610">
    <property type="entry name" value="NA_NEUROTRAN_SYMP_1"/>
    <property type="match status" value="1"/>
</dbReference>
<dbReference type="PANTHER" id="PTHR42948">
    <property type="entry name" value="TRANSPORTER"/>
    <property type="match status" value="1"/>
</dbReference>
<dbReference type="EMBL" id="LGCK01000014">
    <property type="protein sequence ID" value="KPL70451.1"/>
    <property type="molecule type" value="Genomic_DNA"/>
</dbReference>
<evidence type="ECO:0000313" key="9">
    <source>
        <dbReference type="Proteomes" id="UP000050430"/>
    </source>
</evidence>
<dbReference type="OrthoDB" id="9762833at2"/>
<dbReference type="GO" id="GO:0016020">
    <property type="term" value="C:membrane"/>
    <property type="evidence" value="ECO:0007669"/>
    <property type="project" value="UniProtKB-SubCell"/>
</dbReference>
<proteinExistence type="inferred from homology"/>
<feature type="transmembrane region" description="Helical" evidence="7">
    <location>
        <begin position="434"/>
        <end position="455"/>
    </location>
</feature>
<evidence type="ECO:0000256" key="5">
    <source>
        <dbReference type="ARBA" id="ARBA00023136"/>
    </source>
</evidence>
<evidence type="ECO:0000256" key="1">
    <source>
        <dbReference type="ARBA" id="ARBA00004141"/>
    </source>
</evidence>
<comment type="similarity">
    <text evidence="6">Belongs to the sodium:neurotransmitter symporter (SNF) (TC 2.A.22) family.</text>
</comment>
<feature type="transmembrane region" description="Helical" evidence="7">
    <location>
        <begin position="155"/>
        <end position="173"/>
    </location>
</feature>
<feature type="transmembrane region" description="Helical" evidence="7">
    <location>
        <begin position="185"/>
        <end position="205"/>
    </location>
</feature>
<accession>A0A0P6WNR0</accession>
<name>A0A0P6WNR0_9CHLR</name>
<keyword evidence="5 7" id="KW-0472">Membrane</keyword>
<feature type="transmembrane region" description="Helical" evidence="7">
    <location>
        <begin position="225"/>
        <end position="247"/>
    </location>
</feature>